<proteinExistence type="inferred from homology"/>
<dbReference type="GO" id="GO:0050660">
    <property type="term" value="F:flavin adenine dinucleotide binding"/>
    <property type="evidence" value="ECO:0007669"/>
    <property type="project" value="InterPro"/>
</dbReference>
<evidence type="ECO:0000313" key="10">
    <source>
        <dbReference type="EMBL" id="BBO84428.1"/>
    </source>
</evidence>
<dbReference type="Pfam" id="PF00441">
    <property type="entry name" value="Acyl-CoA_dh_1"/>
    <property type="match status" value="1"/>
</dbReference>
<gene>
    <name evidence="10" type="ORF">DSCO28_49940</name>
</gene>
<keyword evidence="4 6" id="KW-0285">Flavoprotein</keyword>
<feature type="domain" description="Acyl-CoA dehydrogenase/oxidase N-terminal" evidence="9">
    <location>
        <begin position="16"/>
        <end position="128"/>
    </location>
</feature>
<protein>
    <recommendedName>
        <fullName evidence="12">Acyl-CoA dehydrogenase</fullName>
    </recommendedName>
</protein>
<dbReference type="Gene3D" id="2.40.110.10">
    <property type="entry name" value="Butyryl-CoA Dehydrogenase, subunit A, domain 2"/>
    <property type="match status" value="1"/>
</dbReference>
<comment type="subunit">
    <text evidence="3">Homotetramer.</text>
</comment>
<dbReference type="InterPro" id="IPR006091">
    <property type="entry name" value="Acyl-CoA_Oxase/DH_mid-dom"/>
</dbReference>
<keyword evidence="5 6" id="KW-0274">FAD</keyword>
<dbReference type="InterPro" id="IPR013786">
    <property type="entry name" value="AcylCoA_DH/ox_N"/>
</dbReference>
<accession>A0A5K7ZW36</accession>
<dbReference type="KEGG" id="dov:DSCO28_49940"/>
<dbReference type="Gene3D" id="1.20.140.10">
    <property type="entry name" value="Butyryl-CoA Dehydrogenase, subunit A, domain 3"/>
    <property type="match status" value="1"/>
</dbReference>
<reference evidence="10 11" key="1">
    <citation type="submission" date="2019-11" db="EMBL/GenBank/DDBJ databases">
        <title>Comparative genomics of hydrocarbon-degrading Desulfosarcina strains.</title>
        <authorList>
            <person name="Watanabe M."/>
            <person name="Kojima H."/>
            <person name="Fukui M."/>
        </authorList>
    </citation>
    <scope>NUCLEOTIDE SEQUENCE [LARGE SCALE GENOMIC DNA]</scope>
    <source>
        <strain evidence="10 11">28bB2T</strain>
    </source>
</reference>
<dbReference type="Pfam" id="PF02771">
    <property type="entry name" value="Acyl-CoA_dh_N"/>
    <property type="match status" value="1"/>
</dbReference>
<dbReference type="InterPro" id="IPR009100">
    <property type="entry name" value="AcylCoA_DH/oxidase_NM_dom_sf"/>
</dbReference>
<dbReference type="GO" id="GO:0003995">
    <property type="term" value="F:acyl-CoA dehydrogenase activity"/>
    <property type="evidence" value="ECO:0007669"/>
    <property type="project" value="InterPro"/>
</dbReference>
<name>A0A5K7ZW36_9BACT</name>
<dbReference type="SUPFAM" id="SSF47203">
    <property type="entry name" value="Acyl-CoA dehydrogenase C-terminal domain-like"/>
    <property type="match status" value="1"/>
</dbReference>
<feature type="domain" description="Acyl-CoA oxidase/dehydrogenase middle" evidence="8">
    <location>
        <begin position="133"/>
        <end position="229"/>
    </location>
</feature>
<evidence type="ECO:0000256" key="4">
    <source>
        <dbReference type="ARBA" id="ARBA00022630"/>
    </source>
</evidence>
<dbReference type="InterPro" id="IPR037069">
    <property type="entry name" value="AcylCoA_DH/ox_N_sf"/>
</dbReference>
<dbReference type="InterPro" id="IPR006089">
    <property type="entry name" value="Acyl-CoA_DH_CS"/>
</dbReference>
<dbReference type="Pfam" id="PF02770">
    <property type="entry name" value="Acyl-CoA_dh_M"/>
    <property type="match status" value="1"/>
</dbReference>
<dbReference type="InterPro" id="IPR046373">
    <property type="entry name" value="Acyl-CoA_Oxase/DH_mid-dom_sf"/>
</dbReference>
<keyword evidence="6" id="KW-0560">Oxidoreductase</keyword>
<dbReference type="RefSeq" id="WP_155324357.1">
    <property type="nucleotide sequence ID" value="NZ_AP021876.1"/>
</dbReference>
<dbReference type="SUPFAM" id="SSF56645">
    <property type="entry name" value="Acyl-CoA dehydrogenase NM domain-like"/>
    <property type="match status" value="1"/>
</dbReference>
<evidence type="ECO:0000256" key="5">
    <source>
        <dbReference type="ARBA" id="ARBA00022827"/>
    </source>
</evidence>
<evidence type="ECO:0000256" key="6">
    <source>
        <dbReference type="RuleBase" id="RU362125"/>
    </source>
</evidence>
<sequence length="549" mass="59379">MTDTGTHRPPGGLDEETRQMVVDTVHQLSKRLLTKKAVLEWDRDEIFPEAVIREMLSPEIGLQLLFVPEVYGGMGGGAMDCYVVTRETCKICLGVGTAFFAIQLGSDPIIVGGTDAQKEKWLGAVAEGNSLVAYAVTEPEAGSNLASFKTKADPITDESGTITGYRINGTKQFISTGGYADFVTVLAQTPEGPSFFVVEKGTPGFEQHKGEEKHGIRASNTSPLTFTDVVVPVENLIGGVPGKGLKQANQVFGYTRLMVAAMALGAGEAALEIAIPYAKERIQFGGPLCDKKGYTNKLIVPHWVNMKAATAYIESIARRLDSEDEDLQVEGSIAKLFTSEAANRTADDAIQALGGYGYICEFGVEKIKRDVKITCIYEGTSEIQQNIISTFRWKKTRKSKGAYYETIAQELEKSHAECNQAGCMTMAACARTLNRLIDFAHANRLTRHQQVMFALADTMTHVEVGDAMARSAVSPADAPTLAAARVFAASCARLVADKARLIVLGCQTIDAAAADEFLQSLELTTLDASCRGTIDDMDRIADHIFERAS</sequence>
<dbReference type="PANTHER" id="PTHR43884">
    <property type="entry name" value="ACYL-COA DEHYDROGENASE"/>
    <property type="match status" value="1"/>
</dbReference>
<dbReference type="Gene3D" id="1.10.540.10">
    <property type="entry name" value="Acyl-CoA dehydrogenase/oxidase, N-terminal domain"/>
    <property type="match status" value="1"/>
</dbReference>
<comment type="cofactor">
    <cofactor evidence="1 6">
        <name>FAD</name>
        <dbReference type="ChEBI" id="CHEBI:57692"/>
    </cofactor>
</comment>
<evidence type="ECO:0000256" key="3">
    <source>
        <dbReference type="ARBA" id="ARBA00011881"/>
    </source>
</evidence>
<dbReference type="PROSITE" id="PS00073">
    <property type="entry name" value="ACYL_COA_DH_2"/>
    <property type="match status" value="1"/>
</dbReference>
<dbReference type="Proteomes" id="UP000425960">
    <property type="component" value="Chromosome"/>
</dbReference>
<dbReference type="EMBL" id="AP021876">
    <property type="protein sequence ID" value="BBO84428.1"/>
    <property type="molecule type" value="Genomic_DNA"/>
</dbReference>
<comment type="similarity">
    <text evidence="2 6">Belongs to the acyl-CoA dehydrogenase family.</text>
</comment>
<evidence type="ECO:0000259" key="8">
    <source>
        <dbReference type="Pfam" id="PF02770"/>
    </source>
</evidence>
<dbReference type="AlphaFoldDB" id="A0A5K7ZW36"/>
<evidence type="ECO:0000259" key="7">
    <source>
        <dbReference type="Pfam" id="PF00441"/>
    </source>
</evidence>
<dbReference type="InterPro" id="IPR009075">
    <property type="entry name" value="AcylCo_DH/oxidase_C"/>
</dbReference>
<dbReference type="InterPro" id="IPR036250">
    <property type="entry name" value="AcylCo_DH-like_C"/>
</dbReference>
<organism evidence="10 11">
    <name type="scientific">Desulfosarcina ovata subsp. sediminis</name>
    <dbReference type="NCBI Taxonomy" id="885957"/>
    <lineage>
        <taxon>Bacteria</taxon>
        <taxon>Pseudomonadati</taxon>
        <taxon>Thermodesulfobacteriota</taxon>
        <taxon>Desulfobacteria</taxon>
        <taxon>Desulfobacterales</taxon>
        <taxon>Desulfosarcinaceae</taxon>
        <taxon>Desulfosarcina</taxon>
    </lineage>
</organism>
<evidence type="ECO:0000256" key="1">
    <source>
        <dbReference type="ARBA" id="ARBA00001974"/>
    </source>
</evidence>
<evidence type="ECO:0000313" key="11">
    <source>
        <dbReference type="Proteomes" id="UP000425960"/>
    </source>
</evidence>
<feature type="domain" description="Acyl-CoA dehydrogenase/oxidase C-terminal" evidence="7">
    <location>
        <begin position="242"/>
        <end position="389"/>
    </location>
</feature>
<dbReference type="PANTHER" id="PTHR43884:SF12">
    <property type="entry name" value="ISOVALERYL-COA DEHYDROGENASE, MITOCHONDRIAL-RELATED"/>
    <property type="match status" value="1"/>
</dbReference>
<evidence type="ECO:0000256" key="2">
    <source>
        <dbReference type="ARBA" id="ARBA00009347"/>
    </source>
</evidence>
<evidence type="ECO:0008006" key="12">
    <source>
        <dbReference type="Google" id="ProtNLM"/>
    </source>
</evidence>
<evidence type="ECO:0000259" key="9">
    <source>
        <dbReference type="Pfam" id="PF02771"/>
    </source>
</evidence>